<dbReference type="STRING" id="529709.PYCH_05640"/>
<evidence type="ECO:0000313" key="2">
    <source>
        <dbReference type="EMBL" id="AEH24252.1"/>
    </source>
</evidence>
<reference evidence="2 3" key="1">
    <citation type="journal article" date="2011" name="J. Bacteriol.">
        <title>Complete genome sequence of the obligate piezophilic hyperthermophilic archaeon Pyrococcus yayanosii CH1.</title>
        <authorList>
            <person name="Jun X."/>
            <person name="Lupeng L."/>
            <person name="Minjuan X."/>
            <person name="Oger P."/>
            <person name="Fengping W."/>
            <person name="Jebbar M."/>
            <person name="Xiang X."/>
        </authorList>
    </citation>
    <scope>NUCLEOTIDE SEQUENCE [LARGE SCALE GENOMIC DNA]</scope>
    <source>
        <strain evidence="3">CH1 / JCM 16557</strain>
    </source>
</reference>
<sequence>MFAKPGTSFIPLVKMLGVLFIIGAFALFLVVTLQERDKKTPEKVFYSWRDFLKELSAFLLVFTIAYSSGVSLEKSLSMALYVPVIAGWYCSMMAHRYVISDRILKIRAVVNFVAITFGALPLRD</sequence>
<proteinExistence type="predicted"/>
<keyword evidence="1" id="KW-1133">Transmembrane helix</keyword>
<dbReference type="AlphaFoldDB" id="F8AHW5"/>
<dbReference type="KEGG" id="pya:PYCH_05640"/>
<feature type="transmembrane region" description="Helical" evidence="1">
    <location>
        <begin position="54"/>
        <end position="72"/>
    </location>
</feature>
<organism evidence="2 3">
    <name type="scientific">Pyrococcus yayanosii (strain CH1 / JCM 16557)</name>
    <dbReference type="NCBI Taxonomy" id="529709"/>
    <lineage>
        <taxon>Archaea</taxon>
        <taxon>Methanobacteriati</taxon>
        <taxon>Methanobacteriota</taxon>
        <taxon>Thermococci</taxon>
        <taxon>Thermococcales</taxon>
        <taxon>Thermococcaceae</taxon>
        <taxon>Pyrococcus</taxon>
    </lineage>
</organism>
<feature type="transmembrane region" description="Helical" evidence="1">
    <location>
        <begin position="12"/>
        <end position="33"/>
    </location>
</feature>
<feature type="transmembrane region" description="Helical" evidence="1">
    <location>
        <begin position="78"/>
        <end position="99"/>
    </location>
</feature>
<name>F8AHW5_PYRYC</name>
<protein>
    <submittedName>
        <fullName evidence="2">Kef-type K+ transport system membrane component, session2</fullName>
    </submittedName>
</protein>
<keyword evidence="1" id="KW-0472">Membrane</keyword>
<dbReference type="Proteomes" id="UP000008386">
    <property type="component" value="Chromosome"/>
</dbReference>
<dbReference type="EMBL" id="CP002779">
    <property type="protein sequence ID" value="AEH24252.1"/>
    <property type="molecule type" value="Genomic_DNA"/>
</dbReference>
<keyword evidence="1" id="KW-0812">Transmembrane</keyword>
<gene>
    <name evidence="2" type="ordered locus">PYCH_05640</name>
</gene>
<keyword evidence="3" id="KW-1185">Reference proteome</keyword>
<evidence type="ECO:0000256" key="1">
    <source>
        <dbReference type="SAM" id="Phobius"/>
    </source>
</evidence>
<dbReference type="HOGENOM" id="CLU_1998832_0_0_2"/>
<dbReference type="eggNOG" id="arCOG11757">
    <property type="taxonomic scope" value="Archaea"/>
</dbReference>
<accession>F8AHW5</accession>
<evidence type="ECO:0000313" key="3">
    <source>
        <dbReference type="Proteomes" id="UP000008386"/>
    </source>
</evidence>